<reference evidence="8 11" key="2">
    <citation type="submission" date="2020-08" db="EMBL/GenBank/DDBJ databases">
        <title>Sequencing the genomes of 1000 actinobacteria strains.</title>
        <authorList>
            <person name="Klenk H.-P."/>
        </authorList>
    </citation>
    <scope>NUCLEOTIDE SEQUENCE [LARGE SCALE GENOMIC DNA]</scope>
    <source>
        <strain evidence="8 11">DSM 15626</strain>
    </source>
</reference>
<accession>A0A7Y4KXK5</accession>
<dbReference type="EMBL" id="JACHKF010000001">
    <property type="protein sequence ID" value="MBB6569674.1"/>
    <property type="molecule type" value="Genomic_DNA"/>
</dbReference>
<evidence type="ECO:0000313" key="8">
    <source>
        <dbReference type="EMBL" id="MBB6569674.1"/>
    </source>
</evidence>
<feature type="transmembrane region" description="Helical" evidence="6">
    <location>
        <begin position="43"/>
        <end position="60"/>
    </location>
</feature>
<dbReference type="AlphaFoldDB" id="A0A7Y4KXK5"/>
<dbReference type="Proteomes" id="UP000553957">
    <property type="component" value="Unassembled WGS sequence"/>
</dbReference>
<feature type="transmembrane region" description="Helical" evidence="6">
    <location>
        <begin position="165"/>
        <end position="187"/>
    </location>
</feature>
<evidence type="ECO:0000256" key="1">
    <source>
        <dbReference type="ARBA" id="ARBA00004651"/>
    </source>
</evidence>
<feature type="transmembrane region" description="Helical" evidence="6">
    <location>
        <begin position="357"/>
        <end position="377"/>
    </location>
</feature>
<gene>
    <name evidence="8" type="ORF">HNR71_005311</name>
    <name evidence="9" type="ORF">HPO96_09580</name>
</gene>
<evidence type="ECO:0000256" key="4">
    <source>
        <dbReference type="ARBA" id="ARBA00022989"/>
    </source>
</evidence>
<dbReference type="InterPro" id="IPR011701">
    <property type="entry name" value="MFS"/>
</dbReference>
<evidence type="ECO:0000259" key="7">
    <source>
        <dbReference type="PROSITE" id="PS50850"/>
    </source>
</evidence>
<dbReference type="PROSITE" id="PS50850">
    <property type="entry name" value="MFS"/>
    <property type="match status" value="1"/>
</dbReference>
<keyword evidence="3 6" id="KW-0812">Transmembrane</keyword>
<reference evidence="9 10" key="1">
    <citation type="submission" date="2020-05" db="EMBL/GenBank/DDBJ databases">
        <title>Genome sequence of Kribbella sandramycini ATCC 39419.</title>
        <authorList>
            <person name="Maclea K.S."/>
            <person name="Fair J.L."/>
        </authorList>
    </citation>
    <scope>NUCLEOTIDE SEQUENCE [LARGE SCALE GENOMIC DNA]</scope>
    <source>
        <strain evidence="9 10">ATCC 39419</strain>
    </source>
</reference>
<evidence type="ECO:0000313" key="9">
    <source>
        <dbReference type="EMBL" id="NOL40494.1"/>
    </source>
</evidence>
<evidence type="ECO:0000313" key="11">
    <source>
        <dbReference type="Proteomes" id="UP000553957"/>
    </source>
</evidence>
<keyword evidence="5 6" id="KW-0472">Membrane</keyword>
<dbReference type="EMBL" id="JABJRC010000002">
    <property type="protein sequence ID" value="NOL40494.1"/>
    <property type="molecule type" value="Genomic_DNA"/>
</dbReference>
<feature type="transmembrane region" description="Helical" evidence="6">
    <location>
        <begin position="278"/>
        <end position="299"/>
    </location>
</feature>
<evidence type="ECO:0000256" key="3">
    <source>
        <dbReference type="ARBA" id="ARBA00022692"/>
    </source>
</evidence>
<dbReference type="InterPro" id="IPR020846">
    <property type="entry name" value="MFS_dom"/>
</dbReference>
<dbReference type="Proteomes" id="UP000534306">
    <property type="component" value="Unassembled WGS sequence"/>
</dbReference>
<proteinExistence type="predicted"/>
<feature type="transmembrane region" description="Helical" evidence="6">
    <location>
        <begin position="246"/>
        <end position="266"/>
    </location>
</feature>
<dbReference type="RefSeq" id="WP_171672993.1">
    <property type="nucleotide sequence ID" value="NZ_BAAAGT010000002.1"/>
</dbReference>
<keyword evidence="2" id="KW-1003">Cell membrane</keyword>
<feature type="transmembrane region" description="Helical" evidence="6">
    <location>
        <begin position="311"/>
        <end position="336"/>
    </location>
</feature>
<comment type="subcellular location">
    <subcellularLocation>
        <location evidence="1">Cell membrane</location>
        <topology evidence="1">Multi-pass membrane protein</topology>
    </subcellularLocation>
</comment>
<name>A0A7Y4KXK5_9ACTN</name>
<organism evidence="9 10">
    <name type="scientific">Kribbella sandramycini</name>
    <dbReference type="NCBI Taxonomy" id="60450"/>
    <lineage>
        <taxon>Bacteria</taxon>
        <taxon>Bacillati</taxon>
        <taxon>Actinomycetota</taxon>
        <taxon>Actinomycetes</taxon>
        <taxon>Propionibacteriales</taxon>
        <taxon>Kribbellaceae</taxon>
        <taxon>Kribbella</taxon>
    </lineage>
</organism>
<dbReference type="Pfam" id="PF07690">
    <property type="entry name" value="MFS_1"/>
    <property type="match status" value="1"/>
</dbReference>
<dbReference type="SUPFAM" id="SSF103473">
    <property type="entry name" value="MFS general substrate transporter"/>
    <property type="match status" value="1"/>
</dbReference>
<feature type="transmembrane region" description="Helical" evidence="6">
    <location>
        <begin position="139"/>
        <end position="159"/>
    </location>
</feature>
<sequence>MTKLVAQYRSMPTATRLLLLNQFTINFGFYLLMPYLAQHLAGTLGLAAWLVGLILGVRNLSQQGMFAVGGALADRLGYKPLIVAGCVLRTAGFGLLALADSVPALVIASAATGLAGAMFNPAVRAYLALDSGSRRIEAFALFNVFYQAGILIGPVVGLLLTGASFRLTCAVSAAVFAVLSVIQIRALPRQPATTRGDTGLAGQWRVVLTNRRFLLFAAAMTCSSVLTFQVYLALPLEVRRIGGDTTGSTIGVALLFVASGLVTVLAQTKLTAWCRTRIPPGYAMAAGTATMAIAFLPLLATAPLTRPPNPLAAWALAILPALTAAILLAIGTMLTFPFEMDTIVTLAQNRLVATHYGIYNTICGLGITAGNLLTGATLDTARAQGLPTLPWLALVTLGALGATTLLTLHRTNRLTPTP</sequence>
<feature type="transmembrane region" description="Helical" evidence="6">
    <location>
        <begin position="389"/>
        <end position="408"/>
    </location>
</feature>
<evidence type="ECO:0000256" key="5">
    <source>
        <dbReference type="ARBA" id="ARBA00023136"/>
    </source>
</evidence>
<dbReference type="GO" id="GO:0022857">
    <property type="term" value="F:transmembrane transporter activity"/>
    <property type="evidence" value="ECO:0007669"/>
    <property type="project" value="InterPro"/>
</dbReference>
<protein>
    <submittedName>
        <fullName evidence="8">MFS family permease</fullName>
    </submittedName>
    <submittedName>
        <fullName evidence="9">MFS transporter</fullName>
    </submittedName>
</protein>
<evidence type="ECO:0000313" key="10">
    <source>
        <dbReference type="Proteomes" id="UP000534306"/>
    </source>
</evidence>
<evidence type="ECO:0000256" key="6">
    <source>
        <dbReference type="SAM" id="Phobius"/>
    </source>
</evidence>
<feature type="transmembrane region" description="Helical" evidence="6">
    <location>
        <begin position="17"/>
        <end position="37"/>
    </location>
</feature>
<keyword evidence="10" id="KW-1185">Reference proteome</keyword>
<dbReference type="InterPro" id="IPR036259">
    <property type="entry name" value="MFS_trans_sf"/>
</dbReference>
<feature type="transmembrane region" description="Helical" evidence="6">
    <location>
        <begin position="81"/>
        <end position="99"/>
    </location>
</feature>
<evidence type="ECO:0000256" key="2">
    <source>
        <dbReference type="ARBA" id="ARBA00022475"/>
    </source>
</evidence>
<dbReference type="GO" id="GO:0005886">
    <property type="term" value="C:plasma membrane"/>
    <property type="evidence" value="ECO:0007669"/>
    <property type="project" value="UniProtKB-SubCell"/>
</dbReference>
<dbReference type="PANTHER" id="PTHR42688">
    <property type="entry name" value="CONSERVED PROTEIN"/>
    <property type="match status" value="1"/>
</dbReference>
<dbReference type="InterPro" id="IPR052425">
    <property type="entry name" value="Uncharacterized_MFS-type"/>
</dbReference>
<feature type="transmembrane region" description="Helical" evidence="6">
    <location>
        <begin position="105"/>
        <end position="127"/>
    </location>
</feature>
<feature type="transmembrane region" description="Helical" evidence="6">
    <location>
        <begin position="213"/>
        <end position="234"/>
    </location>
</feature>
<keyword evidence="4 6" id="KW-1133">Transmembrane helix</keyword>
<feature type="domain" description="Major facilitator superfamily (MFS) profile" evidence="7">
    <location>
        <begin position="14"/>
        <end position="413"/>
    </location>
</feature>
<comment type="caution">
    <text evidence="9">The sequence shown here is derived from an EMBL/GenBank/DDBJ whole genome shotgun (WGS) entry which is preliminary data.</text>
</comment>
<dbReference type="Gene3D" id="1.20.1250.20">
    <property type="entry name" value="MFS general substrate transporter like domains"/>
    <property type="match status" value="1"/>
</dbReference>
<dbReference type="PANTHER" id="PTHR42688:SF1">
    <property type="entry name" value="BLR5212 PROTEIN"/>
    <property type="match status" value="1"/>
</dbReference>